<dbReference type="SUPFAM" id="SSF55961">
    <property type="entry name" value="Bet v1-like"/>
    <property type="match status" value="1"/>
</dbReference>
<dbReference type="Gene3D" id="2.102.10.10">
    <property type="entry name" value="Rieske [2Fe-2S] iron-sulphur domain"/>
    <property type="match status" value="1"/>
</dbReference>
<name>A0A3S8U4G5_9RHOB</name>
<evidence type="ECO:0000256" key="3">
    <source>
        <dbReference type="ARBA" id="ARBA00022723"/>
    </source>
</evidence>
<dbReference type="Pfam" id="PF00355">
    <property type="entry name" value="Rieske"/>
    <property type="match status" value="1"/>
</dbReference>
<dbReference type="GO" id="GO:0051213">
    <property type="term" value="F:dioxygenase activity"/>
    <property type="evidence" value="ECO:0007669"/>
    <property type="project" value="UniProtKB-KW"/>
</dbReference>
<dbReference type="Proteomes" id="UP000282002">
    <property type="component" value="Chromosome"/>
</dbReference>
<dbReference type="SUPFAM" id="SSF50022">
    <property type="entry name" value="ISP domain"/>
    <property type="match status" value="1"/>
</dbReference>
<organism evidence="8 9">
    <name type="scientific">Tabrizicola piscis</name>
    <dbReference type="NCBI Taxonomy" id="2494374"/>
    <lineage>
        <taxon>Bacteria</taxon>
        <taxon>Pseudomonadati</taxon>
        <taxon>Pseudomonadota</taxon>
        <taxon>Alphaproteobacteria</taxon>
        <taxon>Rhodobacterales</taxon>
        <taxon>Paracoccaceae</taxon>
        <taxon>Tabrizicola</taxon>
    </lineage>
</organism>
<keyword evidence="4" id="KW-0560">Oxidoreductase</keyword>
<evidence type="ECO:0000256" key="4">
    <source>
        <dbReference type="ARBA" id="ARBA00023002"/>
    </source>
</evidence>
<dbReference type="OrthoDB" id="7456916at2"/>
<reference evidence="8 9" key="1">
    <citation type="submission" date="2018-12" db="EMBL/GenBank/DDBJ databases">
        <title>Complete genome sequencing of Tabrizicola sp. K13M18.</title>
        <authorList>
            <person name="Bae J.-W."/>
        </authorList>
    </citation>
    <scope>NUCLEOTIDE SEQUENCE [LARGE SCALE GENOMIC DNA]</scope>
    <source>
        <strain evidence="8 9">K13M18</strain>
    </source>
</reference>
<evidence type="ECO:0000256" key="5">
    <source>
        <dbReference type="ARBA" id="ARBA00023004"/>
    </source>
</evidence>
<evidence type="ECO:0000313" key="8">
    <source>
        <dbReference type="EMBL" id="AZL58522.1"/>
    </source>
</evidence>
<dbReference type="PANTHER" id="PTHR43756:SF5">
    <property type="entry name" value="CHOLINE MONOOXYGENASE, CHLOROPLASTIC"/>
    <property type="match status" value="1"/>
</dbReference>
<evidence type="ECO:0000256" key="1">
    <source>
        <dbReference type="ARBA" id="ARBA00001962"/>
    </source>
</evidence>
<comment type="cofactor">
    <cofactor evidence="1">
        <name>Fe cation</name>
        <dbReference type="ChEBI" id="CHEBI:24875"/>
    </cofactor>
</comment>
<dbReference type="AlphaFoldDB" id="A0A3S8U4G5"/>
<keyword evidence="8" id="KW-0223">Dioxygenase</keyword>
<dbReference type="GO" id="GO:0051537">
    <property type="term" value="F:2 iron, 2 sulfur cluster binding"/>
    <property type="evidence" value="ECO:0007669"/>
    <property type="project" value="UniProtKB-KW"/>
</dbReference>
<keyword evidence="2" id="KW-0001">2Fe-2S</keyword>
<gene>
    <name evidence="8" type="ORF">EI545_06560</name>
</gene>
<keyword evidence="9" id="KW-1185">Reference proteome</keyword>
<dbReference type="InterPro" id="IPR017941">
    <property type="entry name" value="Rieske_2Fe-2S"/>
</dbReference>
<protein>
    <submittedName>
        <fullName evidence="8">Aromatic ring-hydroxylating dioxygenase subunit alpha</fullName>
    </submittedName>
</protein>
<dbReference type="RefSeq" id="WP_125324723.1">
    <property type="nucleotide sequence ID" value="NZ_CP034328.1"/>
</dbReference>
<sequence length="372" mass="41672">MTLDPAQIGAAIQPLNRARSMPAGFYTDPAIFAAERAQVFLKHWFFLCRAEELPDPGDYRAFDSPGGPIVLIRGNDGQLRCFANYCRHRGSILLEGSGNVGGRITCPYHAWSYLNDGRLYGCPDMKDAEGFDKVENGLVALDLDAWEGFVFARFTKDGPSLRDHLGDFPDRMASHDLGKMRCTWRMTLEVDCNWKLILENAMETYHTGIVHKNTVGAQQSRTPATVGDWICIQVISGRSIATLTDEVPPFDPIPGLDAEARQGTYFTVVLPTVQFAVAQDCLWWLKTLPVSANRTVLEVGGCFPESRLLQPDFAHRAAPYYDRWERVAREDVGILEKQQRALSSALYRPGPLSWRDDMVQAMGVWVLDRLGI</sequence>
<feature type="domain" description="Rieske" evidence="7">
    <location>
        <begin position="44"/>
        <end position="152"/>
    </location>
</feature>
<evidence type="ECO:0000256" key="6">
    <source>
        <dbReference type="ARBA" id="ARBA00023014"/>
    </source>
</evidence>
<dbReference type="InterPro" id="IPR036922">
    <property type="entry name" value="Rieske_2Fe-2S_sf"/>
</dbReference>
<evidence type="ECO:0000313" key="9">
    <source>
        <dbReference type="Proteomes" id="UP000282002"/>
    </source>
</evidence>
<keyword evidence="3" id="KW-0479">Metal-binding</keyword>
<accession>A0A3S8U4G5</accession>
<dbReference type="CDD" id="cd03469">
    <property type="entry name" value="Rieske_RO_Alpha_N"/>
    <property type="match status" value="1"/>
</dbReference>
<evidence type="ECO:0000259" key="7">
    <source>
        <dbReference type="PROSITE" id="PS51296"/>
    </source>
</evidence>
<dbReference type="InterPro" id="IPR001663">
    <property type="entry name" value="Rng_hydr_dOase-A"/>
</dbReference>
<keyword evidence="5" id="KW-0408">Iron</keyword>
<evidence type="ECO:0000256" key="2">
    <source>
        <dbReference type="ARBA" id="ARBA00022714"/>
    </source>
</evidence>
<keyword evidence="6" id="KW-0411">Iron-sulfur</keyword>
<dbReference type="EMBL" id="CP034328">
    <property type="protein sequence ID" value="AZL58522.1"/>
    <property type="molecule type" value="Genomic_DNA"/>
</dbReference>
<dbReference type="PANTHER" id="PTHR43756">
    <property type="entry name" value="CHOLINE MONOOXYGENASE, CHLOROPLASTIC"/>
    <property type="match status" value="1"/>
</dbReference>
<dbReference type="KEGG" id="taw:EI545_06560"/>
<dbReference type="Gene3D" id="3.90.380.10">
    <property type="entry name" value="Naphthalene 1,2-dioxygenase Alpha Subunit, Chain A, domain 1"/>
    <property type="match status" value="2"/>
</dbReference>
<proteinExistence type="predicted"/>
<dbReference type="InterPro" id="IPR015879">
    <property type="entry name" value="Ring_hydroxy_dOase_asu_C_dom"/>
</dbReference>
<dbReference type="PRINTS" id="PR00090">
    <property type="entry name" value="RNGDIOXGNASE"/>
</dbReference>
<dbReference type="Pfam" id="PF00848">
    <property type="entry name" value="Ring_hydroxyl_A"/>
    <property type="match status" value="1"/>
</dbReference>
<dbReference type="CDD" id="cd00680">
    <property type="entry name" value="RHO_alpha_C"/>
    <property type="match status" value="1"/>
</dbReference>
<dbReference type="PROSITE" id="PS51296">
    <property type="entry name" value="RIESKE"/>
    <property type="match status" value="1"/>
</dbReference>
<dbReference type="GO" id="GO:0005506">
    <property type="term" value="F:iron ion binding"/>
    <property type="evidence" value="ECO:0007669"/>
    <property type="project" value="InterPro"/>
</dbReference>